<evidence type="ECO:0000313" key="1">
    <source>
        <dbReference type="EMBL" id="TCW34357.1"/>
    </source>
</evidence>
<comment type="caution">
    <text evidence="1">The sequence shown here is derived from an EMBL/GenBank/DDBJ whole genome shotgun (WGS) entry which is preliminary data.</text>
</comment>
<accession>A0A4R4A6E8</accession>
<protein>
    <recommendedName>
        <fullName evidence="3">Carboxypeptidase regulatory-like domain-containing protein</fullName>
    </recommendedName>
</protein>
<proteinExistence type="predicted"/>
<name>A0A4R4A6E8_MARGR</name>
<sequence>MSLQWLVHGWRVMMGALSLTVLLGLTDVLAQDGLLLTPGERQGIGYVSGGVGLDERRYLDTRLGIDYNLKLEFALHDGRYLGDVAVEILGADGGPLVSLHSPGPWLLLRLPEGRYRIRARTLSRSFEQSINLESDTPGTLIFNGWRDTPVP</sequence>
<evidence type="ECO:0008006" key="3">
    <source>
        <dbReference type="Google" id="ProtNLM"/>
    </source>
</evidence>
<gene>
    <name evidence="1" type="ORF">EDC29_11172</name>
</gene>
<reference evidence="1 2" key="1">
    <citation type="submission" date="2019-03" db="EMBL/GenBank/DDBJ databases">
        <title>Genomic Encyclopedia of Type Strains, Phase IV (KMG-IV): sequencing the most valuable type-strain genomes for metagenomic binning, comparative biology and taxonomic classification.</title>
        <authorList>
            <person name="Goeker M."/>
        </authorList>
    </citation>
    <scope>NUCLEOTIDE SEQUENCE [LARGE SCALE GENOMIC DNA]</scope>
    <source>
        <strain evidence="1 2">DSM 203</strain>
    </source>
</reference>
<dbReference type="RefSeq" id="WP_200189333.1">
    <property type="nucleotide sequence ID" value="NZ_NRRH01000025.1"/>
</dbReference>
<organism evidence="1 2">
    <name type="scientific">Marichromatium gracile</name>
    <name type="common">Chromatium gracile</name>
    <dbReference type="NCBI Taxonomy" id="1048"/>
    <lineage>
        <taxon>Bacteria</taxon>
        <taxon>Pseudomonadati</taxon>
        <taxon>Pseudomonadota</taxon>
        <taxon>Gammaproteobacteria</taxon>
        <taxon>Chromatiales</taxon>
        <taxon>Chromatiaceae</taxon>
        <taxon>Marichromatium</taxon>
    </lineage>
</organism>
<dbReference type="AlphaFoldDB" id="A0A4R4A6E8"/>
<dbReference type="Proteomes" id="UP000295247">
    <property type="component" value="Unassembled WGS sequence"/>
</dbReference>
<dbReference type="EMBL" id="SMDC01000011">
    <property type="protein sequence ID" value="TCW34357.1"/>
    <property type="molecule type" value="Genomic_DNA"/>
</dbReference>
<evidence type="ECO:0000313" key="2">
    <source>
        <dbReference type="Proteomes" id="UP000295247"/>
    </source>
</evidence>